<gene>
    <name evidence="1" type="ORF">TPSB3V08_LOCUS8121</name>
</gene>
<protein>
    <submittedName>
        <fullName evidence="1">Uncharacterized protein</fullName>
    </submittedName>
</protein>
<organism evidence="1">
    <name type="scientific">Timema poppense</name>
    <name type="common">Walking stick</name>
    <dbReference type="NCBI Taxonomy" id="170557"/>
    <lineage>
        <taxon>Eukaryota</taxon>
        <taxon>Metazoa</taxon>
        <taxon>Ecdysozoa</taxon>
        <taxon>Arthropoda</taxon>
        <taxon>Hexapoda</taxon>
        <taxon>Insecta</taxon>
        <taxon>Pterygota</taxon>
        <taxon>Neoptera</taxon>
        <taxon>Polyneoptera</taxon>
        <taxon>Phasmatodea</taxon>
        <taxon>Timematodea</taxon>
        <taxon>Timematoidea</taxon>
        <taxon>Timematidae</taxon>
        <taxon>Timema</taxon>
    </lineage>
</organism>
<name>A0A7R9DC21_TIMPO</name>
<sequence>MKQHSSTLICKSNTLNRTEFCGTIEPTPTLENGSRPSVLQRRDVIYNIWDIRHALEGPIEAVESLRNNQAFDLVELVDKPLDTDTLLSTTLFKRIKKNFEIKDSV</sequence>
<proteinExistence type="predicted"/>
<reference evidence="1" key="1">
    <citation type="submission" date="2020-11" db="EMBL/GenBank/DDBJ databases">
        <authorList>
            <person name="Tran Van P."/>
        </authorList>
    </citation>
    <scope>NUCLEOTIDE SEQUENCE</scope>
</reference>
<dbReference type="EMBL" id="OD005641">
    <property type="protein sequence ID" value="CAD7411877.1"/>
    <property type="molecule type" value="Genomic_DNA"/>
</dbReference>
<accession>A0A7R9DC21</accession>
<evidence type="ECO:0000313" key="1">
    <source>
        <dbReference type="EMBL" id="CAD7411877.1"/>
    </source>
</evidence>
<dbReference type="AlphaFoldDB" id="A0A7R9DC21"/>